<organism evidence="2 3">
    <name type="scientific">Aldrovandia affinis</name>
    <dbReference type="NCBI Taxonomy" id="143900"/>
    <lineage>
        <taxon>Eukaryota</taxon>
        <taxon>Metazoa</taxon>
        <taxon>Chordata</taxon>
        <taxon>Craniata</taxon>
        <taxon>Vertebrata</taxon>
        <taxon>Euteleostomi</taxon>
        <taxon>Actinopterygii</taxon>
        <taxon>Neopterygii</taxon>
        <taxon>Teleostei</taxon>
        <taxon>Notacanthiformes</taxon>
        <taxon>Halosauridae</taxon>
        <taxon>Aldrovandia</taxon>
    </lineage>
</organism>
<evidence type="ECO:0000313" key="3">
    <source>
        <dbReference type="Proteomes" id="UP001221898"/>
    </source>
</evidence>
<feature type="compositionally biased region" description="Basic and acidic residues" evidence="1">
    <location>
        <begin position="96"/>
        <end position="106"/>
    </location>
</feature>
<dbReference type="AlphaFoldDB" id="A0AAD7RWH2"/>
<gene>
    <name evidence="2" type="ORF">AAFF_G00088570</name>
</gene>
<reference evidence="2" key="1">
    <citation type="journal article" date="2023" name="Science">
        <title>Genome structures resolve the early diversification of teleost fishes.</title>
        <authorList>
            <person name="Parey E."/>
            <person name="Louis A."/>
            <person name="Montfort J."/>
            <person name="Bouchez O."/>
            <person name="Roques C."/>
            <person name="Iampietro C."/>
            <person name="Lluch J."/>
            <person name="Castinel A."/>
            <person name="Donnadieu C."/>
            <person name="Desvignes T."/>
            <person name="Floi Bucao C."/>
            <person name="Jouanno E."/>
            <person name="Wen M."/>
            <person name="Mejri S."/>
            <person name="Dirks R."/>
            <person name="Jansen H."/>
            <person name="Henkel C."/>
            <person name="Chen W.J."/>
            <person name="Zahm M."/>
            <person name="Cabau C."/>
            <person name="Klopp C."/>
            <person name="Thompson A.W."/>
            <person name="Robinson-Rechavi M."/>
            <person name="Braasch I."/>
            <person name="Lecointre G."/>
            <person name="Bobe J."/>
            <person name="Postlethwait J.H."/>
            <person name="Berthelot C."/>
            <person name="Roest Crollius H."/>
            <person name="Guiguen Y."/>
        </authorList>
    </citation>
    <scope>NUCLEOTIDE SEQUENCE</scope>
    <source>
        <strain evidence="2">NC1722</strain>
    </source>
</reference>
<proteinExistence type="predicted"/>
<accession>A0AAD7RWH2</accession>
<sequence>MPADVPGRAERASAMVAVSRGKTPHDRGRGNSGTGGGQAGRQAGRQLPLREKRRGPILQTLRGALSPGKDVERSGLPTAGPLEEQLGRVGFQNHLHRGERQEPACH</sequence>
<dbReference type="Proteomes" id="UP001221898">
    <property type="component" value="Unassembled WGS sequence"/>
</dbReference>
<keyword evidence="3" id="KW-1185">Reference proteome</keyword>
<name>A0AAD7RWH2_9TELE</name>
<dbReference type="EMBL" id="JAINUG010000156">
    <property type="protein sequence ID" value="KAJ8391535.1"/>
    <property type="molecule type" value="Genomic_DNA"/>
</dbReference>
<evidence type="ECO:0000256" key="1">
    <source>
        <dbReference type="SAM" id="MobiDB-lite"/>
    </source>
</evidence>
<protein>
    <submittedName>
        <fullName evidence="2">Uncharacterized protein</fullName>
    </submittedName>
</protein>
<feature type="compositionally biased region" description="Gly residues" evidence="1">
    <location>
        <begin position="30"/>
        <end position="39"/>
    </location>
</feature>
<evidence type="ECO:0000313" key="2">
    <source>
        <dbReference type="EMBL" id="KAJ8391535.1"/>
    </source>
</evidence>
<comment type="caution">
    <text evidence="2">The sequence shown here is derived from an EMBL/GenBank/DDBJ whole genome shotgun (WGS) entry which is preliminary data.</text>
</comment>
<feature type="region of interest" description="Disordered" evidence="1">
    <location>
        <begin position="1"/>
        <end position="106"/>
    </location>
</feature>